<dbReference type="AlphaFoldDB" id="A0A843BFN8"/>
<organism evidence="1 2">
    <name type="scientific">Comamonas suwonensis</name>
    <dbReference type="NCBI Taxonomy" id="2606214"/>
    <lineage>
        <taxon>Bacteria</taxon>
        <taxon>Pseudomonadati</taxon>
        <taxon>Pseudomonadota</taxon>
        <taxon>Betaproteobacteria</taxon>
        <taxon>Burkholderiales</taxon>
        <taxon>Comamonadaceae</taxon>
        <taxon>Comamonas</taxon>
    </lineage>
</organism>
<accession>A0A843BFN8</accession>
<sequence>MDQTITALHSYRAILIPANANPSSLEDLADAGLLPTMRLKASNATQAEARAHLASGKGVLRVERVEEAGA</sequence>
<gene>
    <name evidence="1" type="ORF">HF327_016095</name>
</gene>
<evidence type="ECO:0000313" key="2">
    <source>
        <dbReference type="Proteomes" id="UP000530032"/>
    </source>
</evidence>
<dbReference type="Proteomes" id="UP000530032">
    <property type="component" value="Unassembled WGS sequence"/>
</dbReference>
<comment type="caution">
    <text evidence="1">The sequence shown here is derived from an EMBL/GenBank/DDBJ whole genome shotgun (WGS) entry which is preliminary data.</text>
</comment>
<name>A0A843BFN8_9BURK</name>
<keyword evidence="2" id="KW-1185">Reference proteome</keyword>
<proteinExistence type="predicted"/>
<dbReference type="RefSeq" id="WP_198461247.1">
    <property type="nucleotide sequence ID" value="NZ_JABBCQ020000015.1"/>
</dbReference>
<reference evidence="1" key="1">
    <citation type="submission" date="2020-12" db="EMBL/GenBank/DDBJ databases">
        <title>Comamonas sp. nov., isolated from stream water.</title>
        <authorList>
            <person name="Park K.-H."/>
        </authorList>
    </citation>
    <scope>NUCLEOTIDE SEQUENCE</scope>
    <source>
        <strain evidence="1">EJ-4</strain>
    </source>
</reference>
<evidence type="ECO:0000313" key="1">
    <source>
        <dbReference type="EMBL" id="MBI1626018.1"/>
    </source>
</evidence>
<dbReference type="EMBL" id="JABBCQ020000015">
    <property type="protein sequence ID" value="MBI1626018.1"/>
    <property type="molecule type" value="Genomic_DNA"/>
</dbReference>
<protein>
    <submittedName>
        <fullName evidence="1">Uncharacterized protein</fullName>
    </submittedName>
</protein>